<keyword evidence="4" id="KW-0479">Metal-binding</keyword>
<dbReference type="Proteomes" id="UP000033607">
    <property type="component" value="Unassembled WGS sequence"/>
</dbReference>
<dbReference type="InterPro" id="IPR010095">
    <property type="entry name" value="Cas12f1-like_TNB"/>
</dbReference>
<organism evidence="11 12">
    <name type="scientific">Limnoraphis robusta CS-951</name>
    <dbReference type="NCBI Taxonomy" id="1637645"/>
    <lineage>
        <taxon>Bacteria</taxon>
        <taxon>Bacillati</taxon>
        <taxon>Cyanobacteriota</taxon>
        <taxon>Cyanophyceae</taxon>
        <taxon>Oscillatoriophycideae</taxon>
        <taxon>Oscillatoriales</taxon>
        <taxon>Sirenicapillariaceae</taxon>
        <taxon>Limnoraphis</taxon>
    </lineage>
</organism>
<evidence type="ECO:0000313" key="12">
    <source>
        <dbReference type="Proteomes" id="UP000033607"/>
    </source>
</evidence>
<evidence type="ECO:0000256" key="5">
    <source>
        <dbReference type="ARBA" id="ARBA00022833"/>
    </source>
</evidence>
<dbReference type="GO" id="GO:0006310">
    <property type="term" value="P:DNA recombination"/>
    <property type="evidence" value="ECO:0007669"/>
    <property type="project" value="UniProtKB-KW"/>
</dbReference>
<evidence type="ECO:0000256" key="6">
    <source>
        <dbReference type="ARBA" id="ARBA00023125"/>
    </source>
</evidence>
<dbReference type="Pfam" id="PF01385">
    <property type="entry name" value="OrfB_IS605"/>
    <property type="match status" value="1"/>
</dbReference>
<evidence type="ECO:0000256" key="4">
    <source>
        <dbReference type="ARBA" id="ARBA00022723"/>
    </source>
</evidence>
<protein>
    <submittedName>
        <fullName evidence="11">Transposase</fullName>
    </submittedName>
</protein>
<dbReference type="GO" id="GO:0003677">
    <property type="term" value="F:DNA binding"/>
    <property type="evidence" value="ECO:0007669"/>
    <property type="project" value="UniProtKB-KW"/>
</dbReference>
<proteinExistence type="inferred from homology"/>
<name>A0A0J9EV07_9CYAN</name>
<evidence type="ECO:0000256" key="7">
    <source>
        <dbReference type="ARBA" id="ARBA00023172"/>
    </source>
</evidence>
<dbReference type="AlphaFoldDB" id="A0A0J9EV07"/>
<dbReference type="PATRIC" id="fig|1637645.4.peg.5327"/>
<dbReference type="OrthoDB" id="443538at2"/>
<gene>
    <name evidence="11" type="ORF">WN50_37975</name>
</gene>
<sequence length="408" mass="46657">MKARYQYRIYPTLQQQTELAKLFGCCRVVWNDAQAHCIEMYKTGQKKPSNAQLQKQFITQAKKTVEREWLSEVSNIPLQQSLNDLEQAYQNFFKSCKGTRLGRKVRPPKFKKRHAKQSARFRVGGFKLDGDKISLAKIGNFKIIWSRPLPSPPSSITVIKDAANRYFLSFVVEVYQQLMPKSPNSIGIDLGIKMFAVLSSGEKIDAPKPLKKRIKRLRKLNRNLSRKQKGSKRYERARVRKAKLYARMKDTRKDFLHKLSTRIIIENQVIVLEDLNVSGMVKNRKLSKAISDLGWRQFRTLLEGKAEKYGREFRVISRWEPTTQKCSCCGFKGGKLDLSVREWTCLNCGTVHDRDGNAASNILLAGGLSESLNGRGGRRETSVIEAAARETSTHLENAVQLSIFDILK</sequence>
<dbReference type="NCBIfam" id="TIGR01766">
    <property type="entry name" value="IS200/IS605 family accessory protein TnpB-like domain"/>
    <property type="match status" value="1"/>
</dbReference>
<dbReference type="Pfam" id="PF12323">
    <property type="entry name" value="HTH_OrfB_IS605"/>
    <property type="match status" value="1"/>
</dbReference>
<keyword evidence="7" id="KW-0233">DNA recombination</keyword>
<dbReference type="GO" id="GO:0046872">
    <property type="term" value="F:metal ion binding"/>
    <property type="evidence" value="ECO:0007669"/>
    <property type="project" value="UniProtKB-KW"/>
</dbReference>
<comment type="similarity">
    <text evidence="1">In the C-terminal section; belongs to the transposase 35 family.</text>
</comment>
<accession>A0A0J9EV07</accession>
<dbReference type="PANTHER" id="PTHR30405:SF25">
    <property type="entry name" value="RNA-GUIDED DNA ENDONUCLEASE INSQ-RELATED"/>
    <property type="match status" value="1"/>
</dbReference>
<comment type="caution">
    <text evidence="11">The sequence shown here is derived from an EMBL/GenBank/DDBJ whole genome shotgun (WGS) entry which is preliminary data.</text>
</comment>
<dbReference type="NCBIfam" id="NF040570">
    <property type="entry name" value="guided_TnpB"/>
    <property type="match status" value="1"/>
</dbReference>
<comment type="similarity">
    <text evidence="2">In the N-terminal section; belongs to the transposase 2 family.</text>
</comment>
<feature type="domain" description="Transposase putative helix-turn-helix" evidence="10">
    <location>
        <begin position="1"/>
        <end position="46"/>
    </location>
</feature>
<dbReference type="GO" id="GO:0032196">
    <property type="term" value="P:transposition"/>
    <property type="evidence" value="ECO:0007669"/>
    <property type="project" value="UniProtKB-KW"/>
</dbReference>
<feature type="domain" description="Probable transposase IS891/IS1136/IS1341" evidence="8">
    <location>
        <begin position="170"/>
        <end position="284"/>
    </location>
</feature>
<evidence type="ECO:0000259" key="10">
    <source>
        <dbReference type="Pfam" id="PF12323"/>
    </source>
</evidence>
<evidence type="ECO:0000259" key="8">
    <source>
        <dbReference type="Pfam" id="PF01385"/>
    </source>
</evidence>
<dbReference type="EMBL" id="LATL02000268">
    <property type="protein sequence ID" value="KMW70088.1"/>
    <property type="molecule type" value="Genomic_DNA"/>
</dbReference>
<dbReference type="InterPro" id="IPR051399">
    <property type="entry name" value="RNA-guided_DNA_endo/Transpos"/>
</dbReference>
<evidence type="ECO:0000313" key="11">
    <source>
        <dbReference type="EMBL" id="KMW70088.1"/>
    </source>
</evidence>
<keyword evidence="5" id="KW-0862">Zinc</keyword>
<dbReference type="Pfam" id="PF07282">
    <property type="entry name" value="Cas12f1-like_TNB"/>
    <property type="match status" value="1"/>
</dbReference>
<dbReference type="PANTHER" id="PTHR30405">
    <property type="entry name" value="TRANSPOSASE"/>
    <property type="match status" value="1"/>
</dbReference>
<dbReference type="InterPro" id="IPR001959">
    <property type="entry name" value="Transposase"/>
</dbReference>
<dbReference type="RefSeq" id="WP_049560840.1">
    <property type="nucleotide sequence ID" value="NZ_LATL02000268.1"/>
</dbReference>
<evidence type="ECO:0000256" key="3">
    <source>
        <dbReference type="ARBA" id="ARBA00022578"/>
    </source>
</evidence>
<dbReference type="InterPro" id="IPR021027">
    <property type="entry name" value="Transposase_put_HTH"/>
</dbReference>
<feature type="domain" description="Cas12f1-like TNB" evidence="9">
    <location>
        <begin position="295"/>
        <end position="362"/>
    </location>
</feature>
<keyword evidence="6" id="KW-0238">DNA-binding</keyword>
<evidence type="ECO:0000256" key="2">
    <source>
        <dbReference type="ARBA" id="ARBA00011044"/>
    </source>
</evidence>
<evidence type="ECO:0000256" key="1">
    <source>
        <dbReference type="ARBA" id="ARBA00008761"/>
    </source>
</evidence>
<keyword evidence="3" id="KW-0815">Transposition</keyword>
<reference evidence="11 12" key="1">
    <citation type="submission" date="2015-06" db="EMBL/GenBank/DDBJ databases">
        <title>Draft genome assembly of filamentous brackish cyanobacterium Limnoraphis robusta strain CS-951.</title>
        <authorList>
            <person name="Willis A."/>
            <person name="Parks M."/>
            <person name="Burford M.A."/>
        </authorList>
    </citation>
    <scope>NUCLEOTIDE SEQUENCE [LARGE SCALE GENOMIC DNA]</scope>
    <source>
        <strain evidence="11 12">CS-951</strain>
    </source>
</reference>
<evidence type="ECO:0000259" key="9">
    <source>
        <dbReference type="Pfam" id="PF07282"/>
    </source>
</evidence>